<reference evidence="11 12" key="1">
    <citation type="submission" date="2021-04" db="EMBL/GenBank/DDBJ databases">
        <authorList>
            <person name="Bliznina A."/>
        </authorList>
    </citation>
    <scope>NUCLEOTIDE SEQUENCE [LARGE SCALE GENOMIC DNA]</scope>
</reference>
<dbReference type="InterPro" id="IPR011009">
    <property type="entry name" value="Kinase-like_dom_sf"/>
</dbReference>
<evidence type="ECO:0000256" key="2">
    <source>
        <dbReference type="ARBA" id="ARBA00022527"/>
    </source>
</evidence>
<sequence>MTIQDYYSDEGEYYSEYEYEEADGDDYAEEKLGSDNDEQEASNEYEKNGIQVSKEYVYRLAIEAYNWQRSGEDAPSAGHVASFKPKTFDKVDSPDPEKAKRLQEHVDRQIAKQIETKSLKVDLEQPASSLLPDLLDPNCEGVKCKLADIGNACWTYKHFASDIQTRQYMSPEVFLRTGYDTSADIWSMACTLFEIAVGALLFRPKASQHWTKDEDHARLYTEFMIGNGFNQWPKRLIMYGSKSKNYFNEELQLKNKNMIINPWSLKQRIVERGIDEKEAEEFAEFLSKMLHPDPARRLSAKELLEDKWLN</sequence>
<dbReference type="Proteomes" id="UP001158576">
    <property type="component" value="Chromosome PAR"/>
</dbReference>
<keyword evidence="12" id="KW-1185">Reference proteome</keyword>
<evidence type="ECO:0000259" key="10">
    <source>
        <dbReference type="PROSITE" id="PS50011"/>
    </source>
</evidence>
<dbReference type="EMBL" id="OU015568">
    <property type="protein sequence ID" value="CAG5088952.1"/>
    <property type="molecule type" value="Genomic_DNA"/>
</dbReference>
<name>A0ABN7S1J4_OIKDI</name>
<evidence type="ECO:0000313" key="12">
    <source>
        <dbReference type="Proteomes" id="UP001158576"/>
    </source>
</evidence>
<evidence type="ECO:0000256" key="5">
    <source>
        <dbReference type="ARBA" id="ARBA00022777"/>
    </source>
</evidence>
<feature type="domain" description="Protein kinase" evidence="10">
    <location>
        <begin position="1"/>
        <end position="309"/>
    </location>
</feature>
<dbReference type="PANTHER" id="PTHR47634:SF9">
    <property type="entry name" value="PROTEIN KINASE DOMAIN-CONTAINING PROTEIN-RELATED"/>
    <property type="match status" value="1"/>
</dbReference>
<evidence type="ECO:0000256" key="7">
    <source>
        <dbReference type="ARBA" id="ARBA00047899"/>
    </source>
</evidence>
<keyword evidence="6" id="KW-0067">ATP-binding</keyword>
<evidence type="ECO:0000256" key="1">
    <source>
        <dbReference type="ARBA" id="ARBA00012513"/>
    </source>
</evidence>
<dbReference type="InterPro" id="IPR051334">
    <property type="entry name" value="SRPK"/>
</dbReference>
<comment type="catalytic activity">
    <reaction evidence="7">
        <text>L-threonyl-[protein] + ATP = O-phospho-L-threonyl-[protein] + ADP + H(+)</text>
        <dbReference type="Rhea" id="RHEA:46608"/>
        <dbReference type="Rhea" id="RHEA-COMP:11060"/>
        <dbReference type="Rhea" id="RHEA-COMP:11605"/>
        <dbReference type="ChEBI" id="CHEBI:15378"/>
        <dbReference type="ChEBI" id="CHEBI:30013"/>
        <dbReference type="ChEBI" id="CHEBI:30616"/>
        <dbReference type="ChEBI" id="CHEBI:61977"/>
        <dbReference type="ChEBI" id="CHEBI:456216"/>
        <dbReference type="EC" id="2.7.11.1"/>
    </reaction>
</comment>
<dbReference type="Pfam" id="PF00069">
    <property type="entry name" value="Pkinase"/>
    <property type="match status" value="1"/>
</dbReference>
<evidence type="ECO:0000256" key="6">
    <source>
        <dbReference type="ARBA" id="ARBA00022840"/>
    </source>
</evidence>
<feature type="region of interest" description="Disordered" evidence="9">
    <location>
        <begin position="23"/>
        <end position="47"/>
    </location>
</feature>
<evidence type="ECO:0000256" key="4">
    <source>
        <dbReference type="ARBA" id="ARBA00022741"/>
    </source>
</evidence>
<dbReference type="SMART" id="SM00220">
    <property type="entry name" value="S_TKc"/>
    <property type="match status" value="1"/>
</dbReference>
<dbReference type="PANTHER" id="PTHR47634">
    <property type="entry name" value="PROTEIN KINASE DOMAIN-CONTAINING PROTEIN-RELATED"/>
    <property type="match status" value="1"/>
</dbReference>
<dbReference type="Gene3D" id="1.10.510.10">
    <property type="entry name" value="Transferase(Phosphotransferase) domain 1"/>
    <property type="match status" value="1"/>
</dbReference>
<keyword evidence="5" id="KW-0418">Kinase</keyword>
<accession>A0ABN7S1J4</accession>
<comment type="catalytic activity">
    <reaction evidence="8">
        <text>L-seryl-[protein] + ATP = O-phospho-L-seryl-[protein] + ADP + H(+)</text>
        <dbReference type="Rhea" id="RHEA:17989"/>
        <dbReference type="Rhea" id="RHEA-COMP:9863"/>
        <dbReference type="Rhea" id="RHEA-COMP:11604"/>
        <dbReference type="ChEBI" id="CHEBI:15378"/>
        <dbReference type="ChEBI" id="CHEBI:29999"/>
        <dbReference type="ChEBI" id="CHEBI:30616"/>
        <dbReference type="ChEBI" id="CHEBI:83421"/>
        <dbReference type="ChEBI" id="CHEBI:456216"/>
        <dbReference type="EC" id="2.7.11.1"/>
    </reaction>
</comment>
<dbReference type="SUPFAM" id="SSF56112">
    <property type="entry name" value="Protein kinase-like (PK-like)"/>
    <property type="match status" value="1"/>
</dbReference>
<dbReference type="InterPro" id="IPR000719">
    <property type="entry name" value="Prot_kinase_dom"/>
</dbReference>
<evidence type="ECO:0000313" key="11">
    <source>
        <dbReference type="EMBL" id="CAG5088952.1"/>
    </source>
</evidence>
<proteinExistence type="predicted"/>
<evidence type="ECO:0000256" key="9">
    <source>
        <dbReference type="SAM" id="MobiDB-lite"/>
    </source>
</evidence>
<gene>
    <name evidence="11" type="ORF">OKIOD_LOCUS3580</name>
</gene>
<protein>
    <recommendedName>
        <fullName evidence="1">non-specific serine/threonine protein kinase</fullName>
        <ecNumber evidence="1">2.7.11.1</ecNumber>
    </recommendedName>
</protein>
<keyword evidence="4" id="KW-0547">Nucleotide-binding</keyword>
<dbReference type="PROSITE" id="PS50011">
    <property type="entry name" value="PROTEIN_KINASE_DOM"/>
    <property type="match status" value="1"/>
</dbReference>
<evidence type="ECO:0000256" key="8">
    <source>
        <dbReference type="ARBA" id="ARBA00048679"/>
    </source>
</evidence>
<keyword evidence="2" id="KW-0723">Serine/threonine-protein kinase</keyword>
<dbReference type="EC" id="2.7.11.1" evidence="1"/>
<evidence type="ECO:0000256" key="3">
    <source>
        <dbReference type="ARBA" id="ARBA00022679"/>
    </source>
</evidence>
<organism evidence="11 12">
    <name type="scientific">Oikopleura dioica</name>
    <name type="common">Tunicate</name>
    <dbReference type="NCBI Taxonomy" id="34765"/>
    <lineage>
        <taxon>Eukaryota</taxon>
        <taxon>Metazoa</taxon>
        <taxon>Chordata</taxon>
        <taxon>Tunicata</taxon>
        <taxon>Appendicularia</taxon>
        <taxon>Copelata</taxon>
        <taxon>Oikopleuridae</taxon>
        <taxon>Oikopleura</taxon>
    </lineage>
</organism>
<keyword evidence="3" id="KW-0808">Transferase</keyword>